<evidence type="ECO:0000313" key="5">
    <source>
        <dbReference type="Proteomes" id="UP000596742"/>
    </source>
</evidence>
<feature type="domain" description="VLIG-type G" evidence="3">
    <location>
        <begin position="764"/>
        <end position="1005"/>
    </location>
</feature>
<feature type="compositionally biased region" description="Basic and acidic residues" evidence="2">
    <location>
        <begin position="1053"/>
        <end position="1062"/>
    </location>
</feature>
<comment type="caution">
    <text evidence="4">The sequence shown here is derived from an EMBL/GenBank/DDBJ whole genome shotgun (WGS) entry which is preliminary data.</text>
</comment>
<name>A0A8B6DGU0_MYTGA</name>
<dbReference type="PANTHER" id="PTHR14819:SF25">
    <property type="entry name" value="CHROMOSOME UNDETERMINED SCAFFOLD_52, WHOLE GENOME SHOTGUN SEQUENCE"/>
    <property type="match status" value="1"/>
</dbReference>
<feature type="region of interest" description="Disordered" evidence="2">
    <location>
        <begin position="1051"/>
        <end position="1127"/>
    </location>
</feature>
<dbReference type="Pfam" id="PF25496">
    <property type="entry name" value="URGCP"/>
    <property type="match status" value="1"/>
</dbReference>
<feature type="region of interest" description="Disordered" evidence="2">
    <location>
        <begin position="1"/>
        <end position="22"/>
    </location>
</feature>
<comment type="similarity">
    <text evidence="1">Belongs to the TRAFAC class dynamin-like GTPase superfamily. Very large inducible GTPase (VLIG) family.</text>
</comment>
<dbReference type="InterPro" id="IPR057365">
    <property type="entry name" value="URGCP"/>
</dbReference>
<evidence type="ECO:0000256" key="2">
    <source>
        <dbReference type="SAM" id="MobiDB-lite"/>
    </source>
</evidence>
<proteinExistence type="inferred from homology"/>
<sequence>MDSDLASSSEDENFSDDDDIRKMKEELERLRAEKKQNKKAQMKEKLRQLIEAEKSDLKSTIKEKTTSKSLQTINTTQQGRLEEDFDVTLTDSRQLNDTDRIKMCELPDSASFSANTDNAIQIKQTRVMPENQRQAQEILEKKMYVPPDDVDFELFISKIGLGMFYPDRLQLSDVMKIKADELTNDWEQIAIMFIRNLVMINFTCRDTMLEDYIKSIPLQDDETVESGDYLDQILAEQNDKSNNFVNPLDLILAVFKCSSPMLKHILAAKLFMCQLAIPLVFPAVGNEAMFVSLWPLRSLVIDRKSEKGSFQDIAVDCPCQIVSFIRFGRPTMSKSKLINVILTDLYHDTFFNKDCPLGTTKRVLSEGMIEVAWYLPSSKSSVLSNVCMFLNLRGDGEILSEQVKWLSSISSVVVITIETRMLDNKNYQELNFALQEANTGVILAIDAKRDSKTSIKQKLQTCQDTNGEKQSKCVLLSLDGQDRSIALIKNEMRIVIKELIKEKKHIPLSERLRTCSVTIDETTNCFSSTRKMAEGIIKLIPQRSTSSSIKERVIPLQGALWRTWSQKNKDVNKASKYKSLVEHGQISHEMNQIRLEQLKICERLGSFMRLFLSSMHKLLPSKTECMVFILWLKHFFDERSRHILPTYLSKYQSDWQALKSARDKKDLIAMKELRDELEKSEYHLAEASFGFEHVCREMGQIYEALCTGKHKDMKMEELKQQLPMIAANLLLLGLPFEIMDGDAANVPILWVKAVLMNLKNLIGDKKLLALSVMGIQSSGKSTLLNTMFGLQFAVSAGRCTRGVFMQLVPVEDKHFPFDWVLVIDTEGLRAPELGHQKYSHDNELATFVIGLGDITIVNIKGENTAEVKDVLQISVHAFLRLKLANKRLNLKQSCVFVHQNVPAMDANDKMMHGRQQFVENLDLMTKEAADLENIAEIQSFNQVIEFDSEKNVWYFSDLWRGDPPMCPVNPGYSEIMKVYICLILLVQCDFINSLLQQNQQNTRTGAVDSYMGPTSSPYMEPYSGGFGQGHPLMGMLPFMMADIDYADQMSSRADARAARREAMQGQQEPIATREGKPGNKNPINRLNRNNGNQLGYPSDPYVQRQPMRQSNPYPQRRLETNQIPQRRLEANQNPYFQERSGQTIATEQSSLLGLKQNVGNMSSGNNKNSSTPTKWVFKQSPTQAKSIKPTPVSKRSSGLLPQQEANRLRLSQVLSSSNRQQFKDTANSALSKNELLPTNNKYNNYNSRRTPSRIDRRPPPRKQRIDPDLMSDMMDMMGDMGLSSMFMPPMSRRGGRCDLSSVKTLIEYLMTGKMCGTKSHGMRFGLGRR</sequence>
<protein>
    <recommendedName>
        <fullName evidence="3">VLIG-type G domain-containing protein</fullName>
    </recommendedName>
</protein>
<feature type="compositionally biased region" description="Polar residues" evidence="2">
    <location>
        <begin position="1212"/>
        <end position="1249"/>
    </location>
</feature>
<feature type="compositionally biased region" description="Basic and acidic residues" evidence="2">
    <location>
        <begin position="1252"/>
        <end position="1267"/>
    </location>
</feature>
<dbReference type="InterPro" id="IPR030383">
    <property type="entry name" value="G_VLIG_dom"/>
</dbReference>
<dbReference type="InterPro" id="IPR052986">
    <property type="entry name" value="VLIG_GTPase"/>
</dbReference>
<accession>A0A8B6DGU0</accession>
<dbReference type="InterPro" id="IPR027417">
    <property type="entry name" value="P-loop_NTPase"/>
</dbReference>
<evidence type="ECO:0000256" key="1">
    <source>
        <dbReference type="ARBA" id="ARBA00006828"/>
    </source>
</evidence>
<gene>
    <name evidence="4" type="ORF">MGAL_10B063442</name>
</gene>
<feature type="region of interest" description="Disordered" evidence="2">
    <location>
        <begin position="1180"/>
        <end position="1267"/>
    </location>
</feature>
<dbReference type="Proteomes" id="UP000596742">
    <property type="component" value="Unassembled WGS sequence"/>
</dbReference>
<feature type="compositionally biased region" description="Polar residues" evidence="2">
    <location>
        <begin position="1193"/>
        <end position="1205"/>
    </location>
</feature>
<dbReference type="Pfam" id="PF25683">
    <property type="entry name" value="URGCP_GTPase"/>
    <property type="match status" value="1"/>
</dbReference>
<organism evidence="4 5">
    <name type="scientific">Mytilus galloprovincialis</name>
    <name type="common">Mediterranean mussel</name>
    <dbReference type="NCBI Taxonomy" id="29158"/>
    <lineage>
        <taxon>Eukaryota</taxon>
        <taxon>Metazoa</taxon>
        <taxon>Spiralia</taxon>
        <taxon>Lophotrochozoa</taxon>
        <taxon>Mollusca</taxon>
        <taxon>Bivalvia</taxon>
        <taxon>Autobranchia</taxon>
        <taxon>Pteriomorphia</taxon>
        <taxon>Mytilida</taxon>
        <taxon>Mytiloidea</taxon>
        <taxon>Mytilidae</taxon>
        <taxon>Mytilinae</taxon>
        <taxon>Mytilus</taxon>
    </lineage>
</organism>
<feature type="compositionally biased region" description="Low complexity" evidence="2">
    <location>
        <begin position="1078"/>
        <end position="1092"/>
    </location>
</feature>
<dbReference type="SUPFAM" id="SSF52540">
    <property type="entry name" value="P-loop containing nucleoside triphosphate hydrolases"/>
    <property type="match status" value="1"/>
</dbReference>
<keyword evidence="5" id="KW-1185">Reference proteome</keyword>
<dbReference type="EMBL" id="UYJE01003377">
    <property type="protein sequence ID" value="VDI18781.1"/>
    <property type="molecule type" value="Genomic_DNA"/>
</dbReference>
<dbReference type="Gene3D" id="3.40.50.300">
    <property type="entry name" value="P-loop containing nucleotide triphosphate hydrolases"/>
    <property type="match status" value="1"/>
</dbReference>
<evidence type="ECO:0000259" key="3">
    <source>
        <dbReference type="PROSITE" id="PS51717"/>
    </source>
</evidence>
<dbReference type="OrthoDB" id="6141954at2759"/>
<evidence type="ECO:0000313" key="4">
    <source>
        <dbReference type="EMBL" id="VDI18781.1"/>
    </source>
</evidence>
<dbReference type="PROSITE" id="PS51717">
    <property type="entry name" value="G_VLIG"/>
    <property type="match status" value="1"/>
</dbReference>
<reference evidence="4" key="1">
    <citation type="submission" date="2018-11" db="EMBL/GenBank/DDBJ databases">
        <authorList>
            <person name="Alioto T."/>
            <person name="Alioto T."/>
        </authorList>
    </citation>
    <scope>NUCLEOTIDE SEQUENCE</scope>
</reference>
<dbReference type="GO" id="GO:0005525">
    <property type="term" value="F:GTP binding"/>
    <property type="evidence" value="ECO:0007669"/>
    <property type="project" value="InterPro"/>
</dbReference>
<dbReference type="PANTHER" id="PTHR14819">
    <property type="entry name" value="GTP-BINDING"/>
    <property type="match status" value="1"/>
</dbReference>
<feature type="compositionally biased region" description="Acidic residues" evidence="2">
    <location>
        <begin position="1"/>
        <end position="18"/>
    </location>
</feature>